<dbReference type="InterPro" id="IPR011598">
    <property type="entry name" value="bHLH_dom"/>
</dbReference>
<evidence type="ECO:0000256" key="2">
    <source>
        <dbReference type="ARBA" id="ARBA00005510"/>
    </source>
</evidence>
<evidence type="ECO:0000259" key="7">
    <source>
        <dbReference type="PROSITE" id="PS50888"/>
    </source>
</evidence>
<feature type="compositionally biased region" description="Polar residues" evidence="6">
    <location>
        <begin position="217"/>
        <end position="226"/>
    </location>
</feature>
<protein>
    <recommendedName>
        <fullName evidence="7">BHLH domain-containing protein</fullName>
    </recommendedName>
</protein>
<feature type="domain" description="BHLH" evidence="7">
    <location>
        <begin position="217"/>
        <end position="266"/>
    </location>
</feature>
<evidence type="ECO:0000313" key="9">
    <source>
        <dbReference type="Proteomes" id="UP001497457"/>
    </source>
</evidence>
<dbReference type="InterPro" id="IPR036638">
    <property type="entry name" value="HLH_DNA-bd_sf"/>
</dbReference>
<dbReference type="EMBL" id="OZ075130">
    <property type="protein sequence ID" value="CAL4978748.1"/>
    <property type="molecule type" value="Genomic_DNA"/>
</dbReference>
<dbReference type="InterPro" id="IPR045239">
    <property type="entry name" value="bHLH95_bHLH"/>
</dbReference>
<evidence type="ECO:0000313" key="8">
    <source>
        <dbReference type="EMBL" id="CAL4978748.1"/>
    </source>
</evidence>
<dbReference type="SUPFAM" id="SSF47459">
    <property type="entry name" value="HLH, helix-loop-helix DNA-binding domain"/>
    <property type="match status" value="1"/>
</dbReference>
<dbReference type="CDD" id="cd11393">
    <property type="entry name" value="bHLH_AtbHLH_like"/>
    <property type="match status" value="1"/>
</dbReference>
<dbReference type="PANTHER" id="PTHR16223">
    <property type="entry name" value="TRANSCRIPTION FACTOR BHLH83-RELATED"/>
    <property type="match status" value="1"/>
</dbReference>
<comment type="subcellular location">
    <subcellularLocation>
        <location evidence="1">Nucleus</location>
    </subcellularLocation>
</comment>
<evidence type="ECO:0000256" key="4">
    <source>
        <dbReference type="ARBA" id="ARBA00023163"/>
    </source>
</evidence>
<evidence type="ECO:0000256" key="6">
    <source>
        <dbReference type="SAM" id="MobiDB-lite"/>
    </source>
</evidence>
<evidence type="ECO:0000256" key="1">
    <source>
        <dbReference type="ARBA" id="ARBA00004123"/>
    </source>
</evidence>
<gene>
    <name evidence="8" type="ORF">URODEC1_LOCUS54930</name>
</gene>
<name>A0ABC9AKJ5_9POAL</name>
<evidence type="ECO:0000256" key="5">
    <source>
        <dbReference type="ARBA" id="ARBA00023242"/>
    </source>
</evidence>
<sequence>MMGGGEFKRSLLQQVMWSGGTDSKNMMSSLMPCAEEQEEASNKTMPPLSSPSLLLPPHLLQISSGLAPEVNSSTATSLARSDLHDGQDSNMPESWSQLLVGGLVGDHERYSTATALLSKGLLEEGTMPQAAGPYNFYGHGSGEEIQASGTNKSQVSQMLLASSPRSCITTSLSSNMLDFSNSTVQAPEVKNHHSDNSSEGNSAASGSGSAPKKARVHTSSSAQSTLKVRKERLGDRITALHQIVSPFGKTDTASVLQETIGYIRFLLNQIEVFSFPYLGHGNGSSMQQQHTVASLLNHSNSNVTVEVEGPTEQDEGNVGDADNKKDLRSRGLCLVPVSCTSHLAGDNGASDFWAVAAAPPPPPPLGGIIWR</sequence>
<dbReference type="PROSITE" id="PS50888">
    <property type="entry name" value="BHLH"/>
    <property type="match status" value="1"/>
</dbReference>
<keyword evidence="3" id="KW-0805">Transcription regulation</keyword>
<comment type="similarity">
    <text evidence="2">Belongs to the bHLH protein family.</text>
</comment>
<evidence type="ECO:0000256" key="3">
    <source>
        <dbReference type="ARBA" id="ARBA00023015"/>
    </source>
</evidence>
<organism evidence="8 9">
    <name type="scientific">Urochloa decumbens</name>
    <dbReference type="NCBI Taxonomy" id="240449"/>
    <lineage>
        <taxon>Eukaryota</taxon>
        <taxon>Viridiplantae</taxon>
        <taxon>Streptophyta</taxon>
        <taxon>Embryophyta</taxon>
        <taxon>Tracheophyta</taxon>
        <taxon>Spermatophyta</taxon>
        <taxon>Magnoliopsida</taxon>
        <taxon>Liliopsida</taxon>
        <taxon>Poales</taxon>
        <taxon>Poaceae</taxon>
        <taxon>PACMAD clade</taxon>
        <taxon>Panicoideae</taxon>
        <taxon>Panicodae</taxon>
        <taxon>Paniceae</taxon>
        <taxon>Melinidinae</taxon>
        <taxon>Urochloa</taxon>
    </lineage>
</organism>
<proteinExistence type="inferred from homology"/>
<dbReference type="Proteomes" id="UP001497457">
    <property type="component" value="Chromosome 20rd"/>
</dbReference>
<feature type="compositionally biased region" description="Low complexity" evidence="6">
    <location>
        <begin position="197"/>
        <end position="210"/>
    </location>
</feature>
<reference evidence="8" key="1">
    <citation type="submission" date="2024-10" db="EMBL/GenBank/DDBJ databases">
        <authorList>
            <person name="Ryan C."/>
        </authorList>
    </citation>
    <scope>NUCLEOTIDE SEQUENCE [LARGE SCALE GENOMIC DNA]</scope>
</reference>
<feature type="region of interest" description="Disordered" evidence="6">
    <location>
        <begin position="186"/>
        <end position="228"/>
    </location>
</feature>
<dbReference type="InterPro" id="IPR045843">
    <property type="entry name" value="IND-like"/>
</dbReference>
<dbReference type="GO" id="GO:0005634">
    <property type="term" value="C:nucleus"/>
    <property type="evidence" value="ECO:0007669"/>
    <property type="project" value="UniProtKB-SubCell"/>
</dbReference>
<keyword evidence="5" id="KW-0539">Nucleus</keyword>
<keyword evidence="4" id="KW-0804">Transcription</keyword>
<dbReference type="PANTHER" id="PTHR16223:SF389">
    <property type="entry name" value="TRANSCRIPTION FACTOR BHLH133"/>
    <property type="match status" value="1"/>
</dbReference>
<accession>A0ABC9AKJ5</accession>
<keyword evidence="9" id="KW-1185">Reference proteome</keyword>
<dbReference type="AlphaFoldDB" id="A0ABC9AKJ5"/>